<dbReference type="EMBL" id="KN846981">
    <property type="protein sequence ID" value="KIW97893.1"/>
    <property type="molecule type" value="Genomic_DNA"/>
</dbReference>
<proteinExistence type="predicted"/>
<dbReference type="AlphaFoldDB" id="A0A0D2HWY5"/>
<gene>
    <name evidence="1" type="ORF">Z519_01477</name>
</gene>
<dbReference type="GeneID" id="27694405"/>
<keyword evidence="2" id="KW-1185">Reference proteome</keyword>
<dbReference type="Proteomes" id="UP000053789">
    <property type="component" value="Unassembled WGS sequence"/>
</dbReference>
<protein>
    <submittedName>
        <fullName evidence="1">Uncharacterized protein</fullName>
    </submittedName>
</protein>
<reference evidence="1" key="1">
    <citation type="submission" date="2015-01" db="EMBL/GenBank/DDBJ databases">
        <title>The Genome Sequence of Cladophialophora bantiana CBS 173.52.</title>
        <authorList>
            <consortium name="The Broad Institute Genomics Platform"/>
            <person name="Cuomo C."/>
            <person name="de Hoog S."/>
            <person name="Gorbushina A."/>
            <person name="Stielow B."/>
            <person name="Teixiera M."/>
            <person name="Abouelleil A."/>
            <person name="Chapman S.B."/>
            <person name="Priest M."/>
            <person name="Young S.K."/>
            <person name="Wortman J."/>
            <person name="Nusbaum C."/>
            <person name="Birren B."/>
        </authorList>
    </citation>
    <scope>NUCLEOTIDE SEQUENCE [LARGE SCALE GENOMIC DNA]</scope>
    <source>
        <strain evidence="1">CBS 173.52</strain>
    </source>
</reference>
<accession>A0A0D2HWY5</accession>
<dbReference type="RefSeq" id="XP_016624562.1">
    <property type="nucleotide sequence ID" value="XM_016759234.1"/>
</dbReference>
<dbReference type="VEuPathDB" id="FungiDB:Z519_01477"/>
<dbReference type="HOGENOM" id="CLU_2722013_0_0_1"/>
<name>A0A0D2HWY5_CLAB1</name>
<evidence type="ECO:0000313" key="2">
    <source>
        <dbReference type="Proteomes" id="UP000053789"/>
    </source>
</evidence>
<sequence>MPKAEGDTEFSQIECHDHALSGVAPDGNVELPDKGVEVPVAGTPLAPNLVPLMELERGVVGWDSVDDPTNPK</sequence>
<evidence type="ECO:0000313" key="1">
    <source>
        <dbReference type="EMBL" id="KIW97893.1"/>
    </source>
</evidence>
<organism evidence="1 2">
    <name type="scientific">Cladophialophora bantiana (strain ATCC 10958 / CBS 173.52 / CDC B-1940 / NIH 8579)</name>
    <name type="common">Xylohypha bantiana</name>
    <dbReference type="NCBI Taxonomy" id="1442370"/>
    <lineage>
        <taxon>Eukaryota</taxon>
        <taxon>Fungi</taxon>
        <taxon>Dikarya</taxon>
        <taxon>Ascomycota</taxon>
        <taxon>Pezizomycotina</taxon>
        <taxon>Eurotiomycetes</taxon>
        <taxon>Chaetothyriomycetidae</taxon>
        <taxon>Chaetothyriales</taxon>
        <taxon>Herpotrichiellaceae</taxon>
        <taxon>Cladophialophora</taxon>
    </lineage>
</organism>